<proteinExistence type="predicted"/>
<protein>
    <recommendedName>
        <fullName evidence="2">G-patch domain-containing protein</fullName>
    </recommendedName>
</protein>
<dbReference type="InterPro" id="IPR011666">
    <property type="entry name" value="DUF1604"/>
</dbReference>
<feature type="compositionally biased region" description="Low complexity" evidence="1">
    <location>
        <begin position="630"/>
        <end position="641"/>
    </location>
</feature>
<feature type="compositionally biased region" description="Polar residues" evidence="1">
    <location>
        <begin position="737"/>
        <end position="751"/>
    </location>
</feature>
<name>A0A8H4VIQ6_9AGAR</name>
<accession>A0A8H4VIQ6</accession>
<feature type="domain" description="G-patch" evidence="2">
    <location>
        <begin position="164"/>
        <end position="184"/>
    </location>
</feature>
<organism evidence="3 4">
    <name type="scientific">Agrocybe pediades</name>
    <dbReference type="NCBI Taxonomy" id="84607"/>
    <lineage>
        <taxon>Eukaryota</taxon>
        <taxon>Fungi</taxon>
        <taxon>Dikarya</taxon>
        <taxon>Basidiomycota</taxon>
        <taxon>Agaricomycotina</taxon>
        <taxon>Agaricomycetes</taxon>
        <taxon>Agaricomycetidae</taxon>
        <taxon>Agaricales</taxon>
        <taxon>Agaricineae</taxon>
        <taxon>Strophariaceae</taxon>
        <taxon>Agrocybe</taxon>
    </lineage>
</organism>
<dbReference type="Pfam" id="PF26093">
    <property type="entry name" value="HTH_TGH"/>
    <property type="match status" value="1"/>
</dbReference>
<dbReference type="Pfam" id="PF07713">
    <property type="entry name" value="DUF1604"/>
    <property type="match status" value="1"/>
</dbReference>
<feature type="compositionally biased region" description="Basic and acidic residues" evidence="1">
    <location>
        <begin position="396"/>
        <end position="408"/>
    </location>
</feature>
<evidence type="ECO:0000313" key="3">
    <source>
        <dbReference type="EMBL" id="KAF4611142.1"/>
    </source>
</evidence>
<evidence type="ECO:0000259" key="2">
    <source>
        <dbReference type="PROSITE" id="PS50174"/>
    </source>
</evidence>
<gene>
    <name evidence="3" type="ORF">D9613_007111</name>
</gene>
<feature type="compositionally biased region" description="Basic and acidic residues" evidence="1">
    <location>
        <begin position="759"/>
        <end position="781"/>
    </location>
</feature>
<sequence length="885" mass="96332">MTTRLKKKLDELGVNINSRKANENFCLIGTPLPPLEKSKDTGEFVPLWKQEVRDEKGRRRLHGAFTGGFSAGYFNTVGSKEGWTPSTFVSSRNDRAKKAAARPEDFMDEEDLQDLKEGRNLVDTTEQMDLLGGTQAELLGKADDDSEKDPITRTLEASLVPAPKDSVGARILKKMGWRLGQGIGPRISLKQRKLQDAMAYDATTGTKFLGRTLDIPDDDEEANKHKYAPRDTPVLVVKRKDNYHGLGYVPGMSLNESLGDNAASGSDSGPKLAGGFGLGALNDADEDDLDVYDSNPTSSRNRVAYDIAAGEDDDTVVIGRRGDKQKAPQKAAATASQYFRDGSKVLAGFVLSDEPVVEEKWFPVPEVPPGWKPDPRRVWAADKENRQQPAPPPKGLSHEEWKRSKMSADQRGVILGETPLPAAPRSVFDYMSQKDKERIKSITSGLKSGASTASGESAGPSISVTKLEPHVAQAALNGFQPFTNNPAQQARYTAYLRWQASPDGSSPPLERLRDQSIDDYNRELADYAKSASLFKPISGAMAGRFTSAAVLDLGPKINEGLHIPTQEEIAAKEAERKKEEEDKISPKEHAAKLGMYGHLTRETKPWQPAKLLCKRFGVKDPNPEPEVPEASASSSAAAAAAPSFTHPEQSFSAGTADVTAPVQSTSGPRDLNNIGLGEDDTQGQDTLTYERPSMDIFKAIFASDDEDSGDEDGKEKVDDDDDDDDPSMSIVPPPNATKETGTGFISATTILNDEPVDPETFKPKFIPREGQAKKSKDDEKSKAKKDKKDKKKKDKKSVLVSFAMDEDGGDDSLEIKQSKDRPTKKRKEQKQSEDGDDHGMWTAPAATSVAPPVEPAPPPAKADVVENATTNEAGPKGRKRAIDFM</sequence>
<feature type="compositionally biased region" description="Basic residues" evidence="1">
    <location>
        <begin position="782"/>
        <end position="795"/>
    </location>
</feature>
<dbReference type="PROSITE" id="PS50174">
    <property type="entry name" value="G_PATCH"/>
    <property type="match status" value="1"/>
</dbReference>
<dbReference type="PANTHER" id="PTHR13384:SF19">
    <property type="entry name" value="G PATCH DOMAIN-CONTAINING PROTEIN 1"/>
    <property type="match status" value="1"/>
</dbReference>
<feature type="compositionally biased region" description="Basic and acidic residues" evidence="1">
    <location>
        <begin position="829"/>
        <end position="839"/>
    </location>
</feature>
<evidence type="ECO:0000256" key="1">
    <source>
        <dbReference type="SAM" id="MobiDB-lite"/>
    </source>
</evidence>
<feature type="region of interest" description="Disordered" evidence="1">
    <location>
        <begin position="382"/>
        <end position="418"/>
    </location>
</feature>
<dbReference type="EMBL" id="JAACJL010000058">
    <property type="protein sequence ID" value="KAF4611142.1"/>
    <property type="molecule type" value="Genomic_DNA"/>
</dbReference>
<feature type="region of interest" description="Disordered" evidence="1">
    <location>
        <begin position="616"/>
        <end position="885"/>
    </location>
</feature>
<dbReference type="InterPro" id="IPR000467">
    <property type="entry name" value="G_patch_dom"/>
</dbReference>
<dbReference type="GO" id="GO:0003723">
    <property type="term" value="F:RNA binding"/>
    <property type="evidence" value="ECO:0007669"/>
    <property type="project" value="TreeGrafter"/>
</dbReference>
<dbReference type="Pfam" id="PF01585">
    <property type="entry name" value="G-patch"/>
    <property type="match status" value="1"/>
</dbReference>
<comment type="caution">
    <text evidence="3">The sequence shown here is derived from an EMBL/GenBank/DDBJ whole genome shotgun (WGS) entry which is preliminary data.</text>
</comment>
<feature type="compositionally biased region" description="Basic and acidic residues" evidence="1">
    <location>
        <begin position="572"/>
        <end position="591"/>
    </location>
</feature>
<keyword evidence="4" id="KW-1185">Reference proteome</keyword>
<dbReference type="Proteomes" id="UP000521872">
    <property type="component" value="Unassembled WGS sequence"/>
</dbReference>
<evidence type="ECO:0000313" key="4">
    <source>
        <dbReference type="Proteomes" id="UP000521872"/>
    </source>
</evidence>
<feature type="region of interest" description="Disordered" evidence="1">
    <location>
        <begin position="572"/>
        <end position="599"/>
    </location>
</feature>
<dbReference type="PANTHER" id="PTHR13384">
    <property type="entry name" value="G PATCH DOMAIN-CONTAINING PROTEIN 1"/>
    <property type="match status" value="1"/>
</dbReference>
<dbReference type="AlphaFoldDB" id="A0A8H4VIQ6"/>
<dbReference type="GO" id="GO:0005634">
    <property type="term" value="C:nucleus"/>
    <property type="evidence" value="ECO:0007669"/>
    <property type="project" value="TreeGrafter"/>
</dbReference>
<dbReference type="GO" id="GO:0006397">
    <property type="term" value="P:mRNA processing"/>
    <property type="evidence" value="ECO:0007669"/>
    <property type="project" value="InterPro"/>
</dbReference>
<reference evidence="3 4" key="1">
    <citation type="submission" date="2019-12" db="EMBL/GenBank/DDBJ databases">
        <authorList>
            <person name="Floudas D."/>
            <person name="Bentzer J."/>
            <person name="Ahren D."/>
            <person name="Johansson T."/>
            <person name="Persson P."/>
            <person name="Tunlid A."/>
        </authorList>
    </citation>
    <scope>NUCLEOTIDE SEQUENCE [LARGE SCALE GENOMIC DNA]</scope>
    <source>
        <strain evidence="3 4">CBS 102.39</strain>
    </source>
</reference>